<sequence>MNTPRTADSGSLPDLATLQRQCGWPLADGDALRQGRLGEPDARLVPFVDALTRRCVVLRPPEGGLLVVMADPRDDGTRLWLRRRLGAQPAGTVRWRLADADALLHLLQQRERGTDGGALGSAAAGAAGLDAPLDLSHGGLQAADDPVVRLLNATLYDALEARASDLHLESDAEGLAIRFRLDGVLTPVGRIAGTAAAQQAISRIKVLAALDIAEQRLPQDGRLKVRVGGRPVDLRVSIMPSIHGEDAVLRVLDRQQLTGPQGTLTVEHLGLDPRDAEVARRLAGLPYGLFLVTGPTGSGKTTTLYALLNGLRHGQDKTVTIEDPVEYELPGVLQIPVNEAKGLTFARGLRSVLRHDPDRIMVGEIRDTETAQIALQAALTGHQVHATVHANSAVDVIGRLSTMGIDPYNLATALNGVLAQRLVRLLCNACGGEGCSHCRGTGYRGRRAVVETLVIDDALRALIASRATPGALRDAMQQQGARSLRAAAESLVDAGLTSRQEIDRVTLAAR</sequence>
<dbReference type="SMART" id="SM00382">
    <property type="entry name" value="AAA"/>
    <property type="match status" value="1"/>
</dbReference>
<name>A0A480B2Z9_9BURK</name>
<dbReference type="RefSeq" id="WP_228027344.1">
    <property type="nucleotide sequence ID" value="NZ_BJCL01000031.1"/>
</dbReference>
<evidence type="ECO:0000256" key="2">
    <source>
        <dbReference type="ARBA" id="ARBA00022741"/>
    </source>
</evidence>
<accession>A0A480B2Z9</accession>
<keyword evidence="2" id="KW-0547">Nucleotide-binding</keyword>
<reference evidence="6" key="1">
    <citation type="submission" date="2019-03" db="EMBL/GenBank/DDBJ databases">
        <title>Aquabacterium pictum sp.nov., the first bacteriochlorophyll a-containing freshwater bacterium in the genus Aquabacterium of the class Betaproteobacteria.</title>
        <authorList>
            <person name="Hirose S."/>
            <person name="Tank M."/>
            <person name="Hara E."/>
            <person name="Tamaki H."/>
            <person name="Takaichi S."/>
            <person name="Haruta S."/>
            <person name="Hanada S."/>
        </authorList>
    </citation>
    <scope>NUCLEOTIDE SEQUENCE [LARGE SCALE GENOMIC DNA]</scope>
    <source>
        <strain evidence="6">W35</strain>
    </source>
</reference>
<dbReference type="SUPFAM" id="SSF160246">
    <property type="entry name" value="EspE N-terminal domain-like"/>
    <property type="match status" value="1"/>
</dbReference>
<dbReference type="PANTHER" id="PTHR30258:SF1">
    <property type="entry name" value="PROTEIN TRANSPORT PROTEIN HOFB HOMOLOG"/>
    <property type="match status" value="1"/>
</dbReference>
<dbReference type="InterPro" id="IPR037257">
    <property type="entry name" value="T2SS_E_N_sf"/>
</dbReference>
<dbReference type="InterPro" id="IPR001482">
    <property type="entry name" value="T2SS/T4SS_dom"/>
</dbReference>
<dbReference type="PANTHER" id="PTHR30258">
    <property type="entry name" value="TYPE II SECRETION SYSTEM PROTEIN GSPE-RELATED"/>
    <property type="match status" value="1"/>
</dbReference>
<protein>
    <submittedName>
        <fullName evidence="5">Type II secretion system ATPase PulE</fullName>
    </submittedName>
</protein>
<dbReference type="InterPro" id="IPR027417">
    <property type="entry name" value="P-loop_NTPase"/>
</dbReference>
<dbReference type="Proteomes" id="UP000301751">
    <property type="component" value="Unassembled WGS sequence"/>
</dbReference>
<comment type="similarity">
    <text evidence="1">Belongs to the GSP E family.</text>
</comment>
<dbReference type="InterPro" id="IPR003593">
    <property type="entry name" value="AAA+_ATPase"/>
</dbReference>
<dbReference type="GO" id="GO:0005524">
    <property type="term" value="F:ATP binding"/>
    <property type="evidence" value="ECO:0007669"/>
    <property type="project" value="UniProtKB-KW"/>
</dbReference>
<dbReference type="Gene3D" id="3.40.50.300">
    <property type="entry name" value="P-loop containing nucleotide triphosphate hydrolases"/>
    <property type="match status" value="1"/>
</dbReference>
<keyword evidence="3" id="KW-0067">ATP-binding</keyword>
<dbReference type="PROSITE" id="PS00662">
    <property type="entry name" value="T2SP_E"/>
    <property type="match status" value="1"/>
</dbReference>
<comment type="caution">
    <text evidence="5">The sequence shown here is derived from an EMBL/GenBank/DDBJ whole genome shotgun (WGS) entry which is preliminary data.</text>
</comment>
<proteinExistence type="inferred from homology"/>
<dbReference type="SUPFAM" id="SSF52540">
    <property type="entry name" value="P-loop containing nucleoside triphosphate hydrolases"/>
    <property type="match status" value="1"/>
</dbReference>
<gene>
    <name evidence="5" type="primary">pulE</name>
    <name evidence="5" type="ORF">AQPW35_53560</name>
</gene>
<dbReference type="EMBL" id="BJCL01000031">
    <property type="protein sequence ID" value="GCL66275.1"/>
    <property type="molecule type" value="Genomic_DNA"/>
</dbReference>
<evidence type="ECO:0000313" key="5">
    <source>
        <dbReference type="EMBL" id="GCL66275.1"/>
    </source>
</evidence>
<dbReference type="Gene3D" id="3.30.450.90">
    <property type="match status" value="1"/>
</dbReference>
<dbReference type="AlphaFoldDB" id="A0A480B2Z9"/>
<dbReference type="GO" id="GO:0005886">
    <property type="term" value="C:plasma membrane"/>
    <property type="evidence" value="ECO:0007669"/>
    <property type="project" value="TreeGrafter"/>
</dbReference>
<dbReference type="CDD" id="cd01129">
    <property type="entry name" value="PulE-GspE-like"/>
    <property type="match status" value="1"/>
</dbReference>
<organism evidence="5 6">
    <name type="scientific">Pseudaquabacterium pictum</name>
    <dbReference type="NCBI Taxonomy" id="2315236"/>
    <lineage>
        <taxon>Bacteria</taxon>
        <taxon>Pseudomonadati</taxon>
        <taxon>Pseudomonadota</taxon>
        <taxon>Betaproteobacteria</taxon>
        <taxon>Burkholderiales</taxon>
        <taxon>Sphaerotilaceae</taxon>
        <taxon>Pseudaquabacterium</taxon>
    </lineage>
</organism>
<keyword evidence="6" id="KW-1185">Reference proteome</keyword>
<evidence type="ECO:0000259" key="4">
    <source>
        <dbReference type="PROSITE" id="PS00662"/>
    </source>
</evidence>
<evidence type="ECO:0000256" key="1">
    <source>
        <dbReference type="ARBA" id="ARBA00006611"/>
    </source>
</evidence>
<evidence type="ECO:0000256" key="3">
    <source>
        <dbReference type="ARBA" id="ARBA00022840"/>
    </source>
</evidence>
<dbReference type="Pfam" id="PF00437">
    <property type="entry name" value="T2SSE"/>
    <property type="match status" value="1"/>
</dbReference>
<evidence type="ECO:0000313" key="6">
    <source>
        <dbReference type="Proteomes" id="UP000301751"/>
    </source>
</evidence>
<feature type="domain" description="Bacterial type II secretion system protein E" evidence="4">
    <location>
        <begin position="353"/>
        <end position="367"/>
    </location>
</feature>
<dbReference type="GO" id="GO:0016887">
    <property type="term" value="F:ATP hydrolysis activity"/>
    <property type="evidence" value="ECO:0007669"/>
    <property type="project" value="TreeGrafter"/>
</dbReference>